<dbReference type="Gene3D" id="3.40.630.30">
    <property type="match status" value="2"/>
</dbReference>
<sequence length="167" mass="18341">MILRLTDMPDRPAALDALAAIFFASALRQRFADDAERAAFLDTWTGWYVREAPGDVLLWVDPDGRIAGYLTGCRDSAGAAALFDTILGYGVFADRFARFPAHLHVNVRPDRRDAGIGARLIEAFARHCGTGLHIVTGAGARNAGFYRRNGFTEEETRGPLHFMGRDA</sequence>
<dbReference type="RefSeq" id="WP_180280115.1">
    <property type="nucleotide sequence ID" value="NZ_JABFDB010000001.1"/>
</dbReference>
<dbReference type="EMBL" id="JABFDB010000001">
    <property type="protein sequence ID" value="NYZ18365.1"/>
    <property type="molecule type" value="Genomic_DNA"/>
</dbReference>
<reference evidence="2 3" key="1">
    <citation type="submission" date="2020-05" db="EMBL/GenBank/DDBJ databases">
        <title>Azospirillum oleiclasticum sp. nov, a nitrogen-fixing and heavy crude oil-emulsifying bacterium isolated from the crude oil of Yumen Oilfield.</title>
        <authorList>
            <person name="Wu D."/>
            <person name="Cai M."/>
            <person name="Zhang X."/>
        </authorList>
    </citation>
    <scope>NUCLEOTIDE SEQUENCE [LARGE SCALE GENOMIC DNA]</scope>
    <source>
        <strain evidence="2 3">ROY-1-1-2</strain>
    </source>
</reference>
<keyword evidence="3" id="KW-1185">Reference proteome</keyword>
<accession>A0ABX2T6S4</accession>
<evidence type="ECO:0000313" key="2">
    <source>
        <dbReference type="EMBL" id="NYZ18365.1"/>
    </source>
</evidence>
<gene>
    <name evidence="2" type="ORF">HND93_01470</name>
</gene>
<protein>
    <submittedName>
        <fullName evidence="2">GNAT family N-acetyltransferase</fullName>
    </submittedName>
</protein>
<proteinExistence type="predicted"/>
<dbReference type="Proteomes" id="UP000584642">
    <property type="component" value="Unassembled WGS sequence"/>
</dbReference>
<dbReference type="PROSITE" id="PS51186">
    <property type="entry name" value="GNAT"/>
    <property type="match status" value="1"/>
</dbReference>
<organism evidence="2 3">
    <name type="scientific">Azospirillum oleiclasticum</name>
    <dbReference type="NCBI Taxonomy" id="2735135"/>
    <lineage>
        <taxon>Bacteria</taxon>
        <taxon>Pseudomonadati</taxon>
        <taxon>Pseudomonadota</taxon>
        <taxon>Alphaproteobacteria</taxon>
        <taxon>Rhodospirillales</taxon>
        <taxon>Azospirillaceae</taxon>
        <taxon>Azospirillum</taxon>
    </lineage>
</organism>
<dbReference type="InterPro" id="IPR000182">
    <property type="entry name" value="GNAT_dom"/>
</dbReference>
<comment type="caution">
    <text evidence="2">The sequence shown here is derived from an EMBL/GenBank/DDBJ whole genome shotgun (WGS) entry which is preliminary data.</text>
</comment>
<dbReference type="Pfam" id="PF13508">
    <property type="entry name" value="Acetyltransf_7"/>
    <property type="match status" value="1"/>
</dbReference>
<evidence type="ECO:0000313" key="3">
    <source>
        <dbReference type="Proteomes" id="UP000584642"/>
    </source>
</evidence>
<dbReference type="InterPro" id="IPR016181">
    <property type="entry name" value="Acyl_CoA_acyltransferase"/>
</dbReference>
<dbReference type="SUPFAM" id="SSF55729">
    <property type="entry name" value="Acyl-CoA N-acyltransferases (Nat)"/>
    <property type="match status" value="1"/>
</dbReference>
<name>A0ABX2T6S4_9PROT</name>
<evidence type="ECO:0000259" key="1">
    <source>
        <dbReference type="PROSITE" id="PS51186"/>
    </source>
</evidence>
<feature type="domain" description="N-acetyltransferase" evidence="1">
    <location>
        <begin position="27"/>
        <end position="167"/>
    </location>
</feature>